<gene>
    <name evidence="1" type="ORF">P378_07940</name>
</gene>
<comment type="caution">
    <text evidence="1">The sequence shown here is derived from an EMBL/GenBank/DDBJ whole genome shotgun (WGS) entry which is preliminary data.</text>
</comment>
<reference evidence="1 2" key="1">
    <citation type="submission" date="2013-09" db="EMBL/GenBank/DDBJ databases">
        <title>Biodegradation of hydrocarbons in the deep terrestrial subsurface : characterization of a microbial consortium composed of two Desulfotomaculum species originating from a deep geological formation.</title>
        <authorList>
            <person name="Aullo T."/>
            <person name="Berlendis S."/>
            <person name="Lascourreges J.-F."/>
            <person name="Dessort D."/>
            <person name="Saint-Laurent S."/>
            <person name="Schraauwers B."/>
            <person name="Mas J."/>
            <person name="Magot M."/>
            <person name="Ranchou-Peyruse A."/>
        </authorList>
    </citation>
    <scope>NUCLEOTIDE SEQUENCE [LARGE SCALE GENOMIC DNA]</scope>
    <source>
        <strain evidence="1 2">Bs107</strain>
    </source>
</reference>
<name>A0A2C6MG85_9FIRM</name>
<accession>A0A2C6MG85</accession>
<keyword evidence="2" id="KW-1185">Reference proteome</keyword>
<organism evidence="1 2">
    <name type="scientific">Desulforamulus profundi</name>
    <dbReference type="NCBI Taxonomy" id="1383067"/>
    <lineage>
        <taxon>Bacteria</taxon>
        <taxon>Bacillati</taxon>
        <taxon>Bacillota</taxon>
        <taxon>Clostridia</taxon>
        <taxon>Eubacteriales</taxon>
        <taxon>Peptococcaceae</taxon>
        <taxon>Desulforamulus</taxon>
    </lineage>
</organism>
<sequence length="68" mass="7421">MSPVVALIAVLLAKRQTEVTIMVIKNVKCIMLPVQTVEKKLKFLFNPVVISPYIAVTASAHAITGKPF</sequence>
<evidence type="ECO:0000313" key="1">
    <source>
        <dbReference type="EMBL" id="PHJ38722.1"/>
    </source>
</evidence>
<dbReference type="AlphaFoldDB" id="A0A2C6MG85"/>
<protein>
    <submittedName>
        <fullName evidence="1">Uncharacterized protein</fullName>
    </submittedName>
</protein>
<proteinExistence type="predicted"/>
<dbReference type="Proteomes" id="UP000222564">
    <property type="component" value="Unassembled WGS sequence"/>
</dbReference>
<evidence type="ECO:0000313" key="2">
    <source>
        <dbReference type="Proteomes" id="UP000222564"/>
    </source>
</evidence>
<dbReference type="EMBL" id="AWQQ01000046">
    <property type="protein sequence ID" value="PHJ38722.1"/>
    <property type="molecule type" value="Genomic_DNA"/>
</dbReference>